<evidence type="ECO:0000256" key="11">
    <source>
        <dbReference type="ARBA" id="ARBA00022833"/>
    </source>
</evidence>
<feature type="domain" description="PROP1-like PPR" evidence="18">
    <location>
        <begin position="87"/>
        <end position="289"/>
    </location>
</feature>
<keyword evidence="20" id="KW-1185">Reference proteome</keyword>
<keyword evidence="13" id="KW-0809">Transit peptide</keyword>
<evidence type="ECO:0000256" key="8">
    <source>
        <dbReference type="ARBA" id="ARBA00022723"/>
    </source>
</evidence>
<keyword evidence="10" id="KW-0378">Hydrolase</keyword>
<comment type="similarity">
    <text evidence="4">Belongs to the PPR family. P subfamily.</text>
</comment>
<dbReference type="PANTHER" id="PTHR13547:SF1">
    <property type="entry name" value="MITOCHONDRIAL RIBONUCLEASE P CATALYTIC SUBUNIT"/>
    <property type="match status" value="1"/>
</dbReference>
<evidence type="ECO:0000256" key="16">
    <source>
        <dbReference type="SAM" id="MobiDB-lite"/>
    </source>
</evidence>
<evidence type="ECO:0000313" key="19">
    <source>
        <dbReference type="EMBL" id="PKA64753.1"/>
    </source>
</evidence>
<evidence type="ECO:0000256" key="1">
    <source>
        <dbReference type="ARBA" id="ARBA00000928"/>
    </source>
</evidence>
<dbReference type="InterPro" id="IPR031595">
    <property type="entry name" value="PRORP_C"/>
</dbReference>
<dbReference type="EC" id="3.1.26.5" evidence="5"/>
<name>A0A2I0BAB1_9ASPA</name>
<evidence type="ECO:0000256" key="10">
    <source>
        <dbReference type="ARBA" id="ARBA00022801"/>
    </source>
</evidence>
<dbReference type="AlphaFoldDB" id="A0A2I0BAB1"/>
<dbReference type="GO" id="GO:0001682">
    <property type="term" value="P:tRNA 5'-leader removal"/>
    <property type="evidence" value="ECO:0007669"/>
    <property type="project" value="UniProtKB-ARBA"/>
</dbReference>
<evidence type="ECO:0000259" key="17">
    <source>
        <dbReference type="Pfam" id="PF16953"/>
    </source>
</evidence>
<feature type="compositionally biased region" description="Low complexity" evidence="16">
    <location>
        <begin position="62"/>
        <end position="81"/>
    </location>
</feature>
<evidence type="ECO:0000256" key="13">
    <source>
        <dbReference type="ARBA" id="ARBA00022946"/>
    </source>
</evidence>
<keyword evidence="15" id="KW-0464">Manganese</keyword>
<keyword evidence="6" id="KW-0819">tRNA processing</keyword>
<evidence type="ECO:0000256" key="14">
    <source>
        <dbReference type="ARBA" id="ARBA00023128"/>
    </source>
</evidence>
<keyword evidence="7" id="KW-0540">Nuclease</keyword>
<feature type="compositionally biased region" description="Basic and acidic residues" evidence="16">
    <location>
        <begin position="1"/>
        <end position="17"/>
    </location>
</feature>
<protein>
    <recommendedName>
        <fullName evidence="5">ribonuclease P</fullName>
        <ecNumber evidence="5">3.1.26.5</ecNumber>
    </recommendedName>
</protein>
<evidence type="ECO:0000256" key="2">
    <source>
        <dbReference type="ARBA" id="ARBA00001946"/>
    </source>
</evidence>
<keyword evidence="14" id="KW-0496">Mitochondrion</keyword>
<keyword evidence="11" id="KW-0862">Zinc</keyword>
<dbReference type="Gene3D" id="3.40.50.11980">
    <property type="match status" value="1"/>
</dbReference>
<evidence type="ECO:0000256" key="7">
    <source>
        <dbReference type="ARBA" id="ARBA00022722"/>
    </source>
</evidence>
<evidence type="ECO:0000259" key="18">
    <source>
        <dbReference type="Pfam" id="PF17177"/>
    </source>
</evidence>
<dbReference type="STRING" id="1088818.A0A2I0BAB1"/>
<dbReference type="FunFam" id="1.25.40.10:FF:000339">
    <property type="entry name" value="Proteinaceous RNase P 1, chloroplastic/mitochondrial"/>
    <property type="match status" value="1"/>
</dbReference>
<evidence type="ECO:0000256" key="3">
    <source>
        <dbReference type="ARBA" id="ARBA00004173"/>
    </source>
</evidence>
<dbReference type="PANTHER" id="PTHR13547">
    <property type="match status" value="1"/>
</dbReference>
<evidence type="ECO:0000256" key="9">
    <source>
        <dbReference type="ARBA" id="ARBA00022737"/>
    </source>
</evidence>
<keyword evidence="12" id="KW-0460">Magnesium</keyword>
<dbReference type="Proteomes" id="UP000236161">
    <property type="component" value="Unassembled WGS sequence"/>
</dbReference>
<dbReference type="OrthoDB" id="46913at2759"/>
<comment type="catalytic activity">
    <reaction evidence="1">
        <text>Endonucleolytic cleavage of RNA, removing 5'-extranucleotides from tRNA precursor.</text>
        <dbReference type="EC" id="3.1.26.5"/>
    </reaction>
</comment>
<evidence type="ECO:0000313" key="20">
    <source>
        <dbReference type="Proteomes" id="UP000236161"/>
    </source>
</evidence>
<dbReference type="GO" id="GO:0004526">
    <property type="term" value="F:ribonuclease P activity"/>
    <property type="evidence" value="ECO:0007669"/>
    <property type="project" value="UniProtKB-EC"/>
</dbReference>
<feature type="region of interest" description="Disordered" evidence="16">
    <location>
        <begin position="1"/>
        <end position="24"/>
    </location>
</feature>
<dbReference type="InterPro" id="IPR033443">
    <property type="entry name" value="PROP1-like_PPR_dom"/>
</dbReference>
<dbReference type="Pfam" id="PF16953">
    <property type="entry name" value="PRORP"/>
    <property type="match status" value="1"/>
</dbReference>
<reference evidence="19 20" key="1">
    <citation type="journal article" date="2017" name="Nature">
        <title>The Apostasia genome and the evolution of orchids.</title>
        <authorList>
            <person name="Zhang G.Q."/>
            <person name="Liu K.W."/>
            <person name="Li Z."/>
            <person name="Lohaus R."/>
            <person name="Hsiao Y.Y."/>
            <person name="Niu S.C."/>
            <person name="Wang J.Y."/>
            <person name="Lin Y.C."/>
            <person name="Xu Q."/>
            <person name="Chen L.J."/>
            <person name="Yoshida K."/>
            <person name="Fujiwara S."/>
            <person name="Wang Z.W."/>
            <person name="Zhang Y.Q."/>
            <person name="Mitsuda N."/>
            <person name="Wang M."/>
            <person name="Liu G.H."/>
            <person name="Pecoraro L."/>
            <person name="Huang H.X."/>
            <person name="Xiao X.J."/>
            <person name="Lin M."/>
            <person name="Wu X.Y."/>
            <person name="Wu W.L."/>
            <person name="Chen Y.Y."/>
            <person name="Chang S.B."/>
            <person name="Sakamoto S."/>
            <person name="Ohme-Takagi M."/>
            <person name="Yagi M."/>
            <person name="Zeng S.J."/>
            <person name="Shen C.Y."/>
            <person name="Yeh C.M."/>
            <person name="Luo Y.B."/>
            <person name="Tsai W.C."/>
            <person name="Van de Peer Y."/>
            <person name="Liu Z.J."/>
        </authorList>
    </citation>
    <scope>NUCLEOTIDE SEQUENCE [LARGE SCALE GENOMIC DNA]</scope>
    <source>
        <strain evidence="20">cv. Shenzhen</strain>
        <tissue evidence="19">Stem</tissue>
    </source>
</reference>
<dbReference type="Gene3D" id="1.25.40.10">
    <property type="entry name" value="Tetratricopeptide repeat domain"/>
    <property type="match status" value="1"/>
</dbReference>
<gene>
    <name evidence="19" type="primary">PRORP1</name>
    <name evidence="19" type="ORF">AXF42_Ash016784</name>
</gene>
<feature type="domain" description="PRORP" evidence="17">
    <location>
        <begin position="331"/>
        <end position="557"/>
    </location>
</feature>
<comment type="subcellular location">
    <subcellularLocation>
        <location evidence="3">Mitochondrion</location>
    </subcellularLocation>
</comment>
<sequence>MEREIERERENVRREEMPPAMSLPSSSLLLRSASLFSPVILAARHSHHHTPRPSHRQSPKHLSLTKPSSTSSSLLTSSTASVPKLTKKAHRESPESLLRHNLGMCSKRGDVHEALRLYDYALAASIRVSLHEYNVLLYLCSHPSASADEANRAIDIFRQMSLDGVDPNEATFTSLARLAAGRHDPDLAFQFIKTMSSAGITPRLRSYGPALFGFCEKGHVDRAHEVESHMVAAGVSAEEPELTALLQLNSKLGRGDDVYRLLHRLRAAVRKVSETTAEVIKGWFQSEAAGGVGVEEWDAEKIKEGMVRGGGWWHGQGWMGKGEWNVSSSEMDNEGFCRQCGEKMVSIDIDPVETEEFAKSLAELARKKEVKADFAGFQAWLDRHGPFDAVIDGANVGLYNQHDFSFIQLNSVVNGIREMSPSKKLPLVVLHSKRVKSGLADNSKSKWLLESWRSAGALYATPPGPNDDWYWLYAAVSCKCLLVTNDEMRDHLFALFGDSFFPRWKEKHQVRLTVSRNGPTFHMPAPYSIVIQESELGSWHVPTITGDDIEMPRKWICATRNSLAASSRKVLQLLSEKFHI</sequence>
<dbReference type="GO" id="GO:0046872">
    <property type="term" value="F:metal ion binding"/>
    <property type="evidence" value="ECO:0007669"/>
    <property type="project" value="UniProtKB-KW"/>
</dbReference>
<evidence type="ECO:0000256" key="15">
    <source>
        <dbReference type="ARBA" id="ARBA00023211"/>
    </source>
</evidence>
<dbReference type="EMBL" id="KZ451900">
    <property type="protein sequence ID" value="PKA64753.1"/>
    <property type="molecule type" value="Genomic_DNA"/>
</dbReference>
<organism evidence="19 20">
    <name type="scientific">Apostasia shenzhenica</name>
    <dbReference type="NCBI Taxonomy" id="1088818"/>
    <lineage>
        <taxon>Eukaryota</taxon>
        <taxon>Viridiplantae</taxon>
        <taxon>Streptophyta</taxon>
        <taxon>Embryophyta</taxon>
        <taxon>Tracheophyta</taxon>
        <taxon>Spermatophyta</taxon>
        <taxon>Magnoliopsida</taxon>
        <taxon>Liliopsida</taxon>
        <taxon>Asparagales</taxon>
        <taxon>Orchidaceae</taxon>
        <taxon>Apostasioideae</taxon>
        <taxon>Apostasia</taxon>
    </lineage>
</organism>
<evidence type="ECO:0000256" key="5">
    <source>
        <dbReference type="ARBA" id="ARBA00012179"/>
    </source>
</evidence>
<keyword evidence="9" id="KW-0677">Repeat</keyword>
<feature type="compositionally biased region" description="Basic residues" evidence="16">
    <location>
        <begin position="45"/>
        <end position="59"/>
    </location>
</feature>
<feature type="region of interest" description="Disordered" evidence="16">
    <location>
        <begin position="45"/>
        <end position="94"/>
    </location>
</feature>
<dbReference type="InterPro" id="IPR011990">
    <property type="entry name" value="TPR-like_helical_dom_sf"/>
</dbReference>
<dbReference type="GO" id="GO:0005739">
    <property type="term" value="C:mitochondrion"/>
    <property type="evidence" value="ECO:0007669"/>
    <property type="project" value="UniProtKB-SubCell"/>
</dbReference>
<proteinExistence type="inferred from homology"/>
<dbReference type="Pfam" id="PF17177">
    <property type="entry name" value="PPR_long"/>
    <property type="match status" value="1"/>
</dbReference>
<keyword evidence="8" id="KW-0479">Metal-binding</keyword>
<comment type="cofactor">
    <cofactor evidence="2">
        <name>Mg(2+)</name>
        <dbReference type="ChEBI" id="CHEBI:18420"/>
    </cofactor>
</comment>
<evidence type="ECO:0000256" key="4">
    <source>
        <dbReference type="ARBA" id="ARBA00007626"/>
    </source>
</evidence>
<accession>A0A2I0BAB1</accession>
<dbReference type="FunFam" id="3.40.50.11980:FF:000002">
    <property type="entry name" value="Proteinaceous RNase P 2"/>
    <property type="match status" value="1"/>
</dbReference>
<evidence type="ECO:0000256" key="6">
    <source>
        <dbReference type="ARBA" id="ARBA00022694"/>
    </source>
</evidence>
<evidence type="ECO:0000256" key="12">
    <source>
        <dbReference type="ARBA" id="ARBA00022842"/>
    </source>
</evidence>